<dbReference type="PANTHER" id="PTHR42829">
    <property type="entry name" value="NADH-UBIQUINONE OXIDOREDUCTASE CHAIN 5"/>
    <property type="match status" value="1"/>
</dbReference>
<feature type="transmembrane region" description="Helical" evidence="6">
    <location>
        <begin position="341"/>
        <end position="358"/>
    </location>
</feature>
<feature type="transmembrane region" description="Helical" evidence="6">
    <location>
        <begin position="207"/>
        <end position="230"/>
    </location>
</feature>
<accession>A0ABV6YIU0</accession>
<evidence type="ECO:0000313" key="9">
    <source>
        <dbReference type="EMBL" id="MFC1572260.1"/>
    </source>
</evidence>
<protein>
    <submittedName>
        <fullName evidence="9">NADH-quinone oxidoreductase subunit L</fullName>
    </submittedName>
</protein>
<evidence type="ECO:0000256" key="1">
    <source>
        <dbReference type="ARBA" id="ARBA00004127"/>
    </source>
</evidence>
<dbReference type="EMBL" id="JBHPKH010000009">
    <property type="protein sequence ID" value="MFC1572260.1"/>
    <property type="molecule type" value="Genomic_DNA"/>
</dbReference>
<feature type="transmembrane region" description="Helical" evidence="6">
    <location>
        <begin position="281"/>
        <end position="302"/>
    </location>
</feature>
<dbReference type="InterPro" id="IPR001750">
    <property type="entry name" value="ND/Mrp_TM"/>
</dbReference>
<evidence type="ECO:0000256" key="2">
    <source>
        <dbReference type="ARBA" id="ARBA00022692"/>
    </source>
</evidence>
<evidence type="ECO:0000256" key="6">
    <source>
        <dbReference type="SAM" id="Phobius"/>
    </source>
</evidence>
<feature type="transmembrane region" description="Helical" evidence="6">
    <location>
        <begin position="173"/>
        <end position="195"/>
    </location>
</feature>
<sequence>MPDIHTVPWVVLLTPLLAAVLITLVTLRFRRLSAGLSIGACAISFLLSLPLVIAALKHPHGAAVRSSVPWINVGDLRIEMGATVDTLTAAMLLVVTFIGLLIHIYSVGYMHGEAGFSRYFAKLSLFMFSMLGIVLADNYVMIFVFWELVGLSSYLLIGYDYHRTAAANAGKKAFVVNRIGDFGFILGIVLLFYAAGSVNFQSIEESLAGGSLAAAPLLAGALLVFMGALAKSAQFPLHVWLPDAMEGPTPVSALIHAATMVAAGVYLLARTFSLLAAAPDSMIIIAYIGGFTALFAATIAIVQSDIKRILAYSTLSQLGYMVMAIGLGSVTAGMFHLTTHAFFKALLFLGAGSVIHALHTQDIWEMGGLLKRMPVTGWTFLIGALALAGIPPLAGFFSKDEVLAAAHGSPVLYVVGVITAFLTAFYVARLLSVAFLGAPRKDIRTHESPAVMTVPLILLAVGSVLAGWVGAGCPIPFLHHSHTGFGTYVFAGGHPHAPEFHADVMILSAGVALAGLVAGYLVYSRGVLDPQAVRERFARSYQVLAHKYYMDEIYDWLVLRGQQGWARLCDGFDRWILIRSLVNGFSHVTRWTGDKTRLLQTGQLQFELLILSGGTALLLLMLLMGGK</sequence>
<keyword evidence="2 5" id="KW-0812">Transmembrane</keyword>
<dbReference type="InterPro" id="IPR003945">
    <property type="entry name" value="NU5C-like"/>
</dbReference>
<feature type="domain" description="NADH-Ubiquinone oxidoreductase (complex I) chain 5 N-terminal" evidence="8">
    <location>
        <begin position="70"/>
        <end position="120"/>
    </location>
</feature>
<feature type="transmembrane region" description="Helical" evidence="6">
    <location>
        <begin position="378"/>
        <end position="398"/>
    </location>
</feature>
<feature type="transmembrane region" description="Helical" evidence="6">
    <location>
        <begin position="119"/>
        <end position="136"/>
    </location>
</feature>
<dbReference type="Pfam" id="PF00662">
    <property type="entry name" value="Proton_antipo_N"/>
    <property type="match status" value="1"/>
</dbReference>
<proteinExistence type="predicted"/>
<keyword evidence="4 6" id="KW-0472">Membrane</keyword>
<comment type="caution">
    <text evidence="9">The sequence shown here is derived from an EMBL/GenBank/DDBJ whole genome shotgun (WGS) entry which is preliminary data.</text>
</comment>
<dbReference type="InterPro" id="IPR018393">
    <property type="entry name" value="NADHpl_OxRdtase_5_subgr"/>
</dbReference>
<name>A0ABV6YIU0_UNCEI</name>
<evidence type="ECO:0000259" key="8">
    <source>
        <dbReference type="Pfam" id="PF00662"/>
    </source>
</evidence>
<dbReference type="PRINTS" id="PR01434">
    <property type="entry name" value="NADHDHGNASE5"/>
</dbReference>
<feature type="transmembrane region" description="Helical" evidence="6">
    <location>
        <begin position="450"/>
        <end position="471"/>
    </location>
</feature>
<gene>
    <name evidence="9" type="primary">nuoL</name>
    <name evidence="9" type="ORF">ACFL6M_01555</name>
</gene>
<keyword evidence="3 6" id="KW-1133">Transmembrane helix</keyword>
<evidence type="ECO:0000259" key="7">
    <source>
        <dbReference type="Pfam" id="PF00361"/>
    </source>
</evidence>
<dbReference type="Gene3D" id="1.20.5.2700">
    <property type="match status" value="1"/>
</dbReference>
<feature type="transmembrane region" description="Helical" evidence="6">
    <location>
        <begin position="309"/>
        <end position="335"/>
    </location>
</feature>
<evidence type="ECO:0000313" key="10">
    <source>
        <dbReference type="Proteomes" id="UP001593833"/>
    </source>
</evidence>
<comment type="subcellular location">
    <subcellularLocation>
        <location evidence="1">Endomembrane system</location>
        <topology evidence="1">Multi-pass membrane protein</topology>
    </subcellularLocation>
    <subcellularLocation>
        <location evidence="5">Membrane</location>
        <topology evidence="5">Multi-pass membrane protein</topology>
    </subcellularLocation>
</comment>
<reference evidence="9 10" key="1">
    <citation type="submission" date="2024-09" db="EMBL/GenBank/DDBJ databases">
        <authorList>
            <person name="D'Angelo T."/>
        </authorList>
    </citation>
    <scope>NUCLEOTIDE SEQUENCE [LARGE SCALE GENOMIC DNA]</scope>
    <source>
        <strain evidence="9">SAG AM-320-E07</strain>
    </source>
</reference>
<feature type="transmembrane region" description="Helical" evidence="6">
    <location>
        <begin position="504"/>
        <end position="523"/>
    </location>
</feature>
<dbReference type="NCBIfam" id="NF005141">
    <property type="entry name" value="PRK06590.1"/>
    <property type="match status" value="1"/>
</dbReference>
<evidence type="ECO:0000256" key="5">
    <source>
        <dbReference type="RuleBase" id="RU000320"/>
    </source>
</evidence>
<organism evidence="9 10">
    <name type="scientific">Eiseniibacteriota bacterium</name>
    <dbReference type="NCBI Taxonomy" id="2212470"/>
    <lineage>
        <taxon>Bacteria</taxon>
        <taxon>Candidatus Eiseniibacteriota</taxon>
    </lineage>
</organism>
<keyword evidence="10" id="KW-1185">Reference proteome</keyword>
<evidence type="ECO:0000256" key="3">
    <source>
        <dbReference type="ARBA" id="ARBA00022989"/>
    </source>
</evidence>
<feature type="transmembrane region" description="Helical" evidence="6">
    <location>
        <begin position="87"/>
        <end position="107"/>
    </location>
</feature>
<dbReference type="PRINTS" id="PR01435">
    <property type="entry name" value="NPOXDRDTASE5"/>
</dbReference>
<dbReference type="PANTHER" id="PTHR42829:SF2">
    <property type="entry name" value="NADH-UBIQUINONE OXIDOREDUCTASE CHAIN 5"/>
    <property type="match status" value="1"/>
</dbReference>
<dbReference type="InterPro" id="IPR001516">
    <property type="entry name" value="Proton_antipo_N"/>
</dbReference>
<dbReference type="Proteomes" id="UP001593833">
    <property type="component" value="Unassembled WGS sequence"/>
</dbReference>
<feature type="transmembrane region" description="Helical" evidence="6">
    <location>
        <begin position="34"/>
        <end position="56"/>
    </location>
</feature>
<feature type="domain" description="NADH:quinone oxidoreductase/Mrp antiporter transmembrane" evidence="7">
    <location>
        <begin position="136"/>
        <end position="423"/>
    </location>
</feature>
<feature type="transmembrane region" description="Helical" evidence="6">
    <location>
        <begin position="6"/>
        <end position="27"/>
    </location>
</feature>
<dbReference type="Pfam" id="PF00361">
    <property type="entry name" value="Proton_antipo_M"/>
    <property type="match status" value="1"/>
</dbReference>
<feature type="transmembrane region" description="Helical" evidence="6">
    <location>
        <begin position="142"/>
        <end position="161"/>
    </location>
</feature>
<feature type="transmembrane region" description="Helical" evidence="6">
    <location>
        <begin position="251"/>
        <end position="269"/>
    </location>
</feature>
<feature type="transmembrane region" description="Helical" evidence="6">
    <location>
        <begin position="410"/>
        <end position="438"/>
    </location>
</feature>
<feature type="transmembrane region" description="Helical" evidence="6">
    <location>
        <begin position="604"/>
        <end position="624"/>
    </location>
</feature>
<evidence type="ECO:0000256" key="4">
    <source>
        <dbReference type="ARBA" id="ARBA00023136"/>
    </source>
</evidence>
<dbReference type="NCBIfam" id="TIGR01974">
    <property type="entry name" value="NDH_I_L"/>
    <property type="match status" value="1"/>
</dbReference>